<feature type="domain" description="Alcohol dehydrogenase iron-type/glycerol dehydrogenase GldA" evidence="2">
    <location>
        <begin position="14"/>
        <end position="163"/>
    </location>
</feature>
<dbReference type="Pfam" id="PF00465">
    <property type="entry name" value="Fe-ADH"/>
    <property type="match status" value="1"/>
</dbReference>
<dbReference type="PANTHER" id="PTHR11496">
    <property type="entry name" value="ALCOHOL DEHYDROGENASE"/>
    <property type="match status" value="1"/>
</dbReference>
<reference evidence="4 5" key="1">
    <citation type="submission" date="2020-02" db="EMBL/GenBank/DDBJ databases">
        <title>Sequencing the genomes of 1000 actinobacteria strains.</title>
        <authorList>
            <person name="Klenk H.-P."/>
        </authorList>
    </citation>
    <scope>NUCLEOTIDE SEQUENCE [LARGE SCALE GENOMIC DNA]</scope>
    <source>
        <strain evidence="4 5">DSM 19609</strain>
    </source>
</reference>
<organism evidence="4 5">
    <name type="scientific">Brooklawnia cerclae</name>
    <dbReference type="NCBI Taxonomy" id="349934"/>
    <lineage>
        <taxon>Bacteria</taxon>
        <taxon>Bacillati</taxon>
        <taxon>Actinomycetota</taxon>
        <taxon>Actinomycetes</taxon>
        <taxon>Propionibacteriales</taxon>
        <taxon>Propionibacteriaceae</taxon>
        <taxon>Brooklawnia</taxon>
    </lineage>
</organism>
<dbReference type="Gene3D" id="1.20.1090.10">
    <property type="entry name" value="Dehydroquinate synthase-like - alpha domain"/>
    <property type="match status" value="1"/>
</dbReference>
<evidence type="ECO:0000313" key="5">
    <source>
        <dbReference type="Proteomes" id="UP000749311"/>
    </source>
</evidence>
<dbReference type="SUPFAM" id="SSF56796">
    <property type="entry name" value="Dehydroquinate synthase-like"/>
    <property type="match status" value="1"/>
</dbReference>
<evidence type="ECO:0000256" key="1">
    <source>
        <dbReference type="ARBA" id="ARBA00023002"/>
    </source>
</evidence>
<dbReference type="Gene3D" id="3.40.50.1970">
    <property type="match status" value="1"/>
</dbReference>
<gene>
    <name evidence="4" type="ORF">FB473_000342</name>
</gene>
<dbReference type="InterPro" id="IPR001670">
    <property type="entry name" value="ADH_Fe/GldA"/>
</dbReference>
<evidence type="ECO:0000259" key="2">
    <source>
        <dbReference type="Pfam" id="PF00465"/>
    </source>
</evidence>
<dbReference type="InterPro" id="IPR056798">
    <property type="entry name" value="ADH_Fe_C"/>
</dbReference>
<proteinExistence type="predicted"/>
<sequence length="381" mass="40119">MEVLPVYRFQLTTTLCYGPDSLGALSELSECRVLIVTDGFLADSPLMTQVRAALGGATVEVFDHVQPNPDIDAVTEGLRAYLAFRPQAIVAMGGGSAIDTAKAVRKMALEQGHPTEAGFVVIPTTSGTGSEVSSFAVVTDPATHAKLPLESPDMVADMAILDPEAVRTAPPRLTADSGMDSISHAIEAYVAKGNNDFSDALAEKALRLADGYLVRCFRNGDDTEAREHQHTAATMAGIAFENSGLGIVHGLSHSIGGSFRVPHGRLNGILLPSVISFNAGELGFRPGELGPVACRYAGLANALGLSAASERNLVLALVGWVERIRRDLEMPTTLTEAGVDRVAFKAAIPDLARTAVNDYCTTGNPTPVTEADLAGILRRVV</sequence>
<dbReference type="InterPro" id="IPR039697">
    <property type="entry name" value="Alcohol_dehydrogenase_Fe"/>
</dbReference>
<feature type="domain" description="Fe-containing alcohol dehydrogenase-like C-terminal" evidence="3">
    <location>
        <begin position="174"/>
        <end position="379"/>
    </location>
</feature>
<keyword evidence="5" id="KW-1185">Reference proteome</keyword>
<name>A0ABX0SBD1_9ACTN</name>
<keyword evidence="1" id="KW-0560">Oxidoreductase</keyword>
<dbReference type="PANTHER" id="PTHR11496:SF83">
    <property type="entry name" value="HYDROXYACID-OXOACID TRANSHYDROGENASE, MITOCHONDRIAL"/>
    <property type="match status" value="1"/>
</dbReference>
<dbReference type="Pfam" id="PF25137">
    <property type="entry name" value="ADH_Fe_C"/>
    <property type="match status" value="1"/>
</dbReference>
<dbReference type="CDD" id="cd08180">
    <property type="entry name" value="PDD"/>
    <property type="match status" value="1"/>
</dbReference>
<dbReference type="RefSeq" id="WP_167164252.1">
    <property type="nucleotide sequence ID" value="NZ_BAAAOO010000017.1"/>
</dbReference>
<dbReference type="Proteomes" id="UP000749311">
    <property type="component" value="Unassembled WGS sequence"/>
</dbReference>
<accession>A0ABX0SBD1</accession>
<protein>
    <submittedName>
        <fullName evidence="4">Alcohol dehydrogenase class IV</fullName>
    </submittedName>
</protein>
<dbReference type="EMBL" id="JAAMOZ010000001">
    <property type="protein sequence ID" value="NIH55697.1"/>
    <property type="molecule type" value="Genomic_DNA"/>
</dbReference>
<comment type="caution">
    <text evidence="4">The sequence shown here is derived from an EMBL/GenBank/DDBJ whole genome shotgun (WGS) entry which is preliminary data.</text>
</comment>
<evidence type="ECO:0000259" key="3">
    <source>
        <dbReference type="Pfam" id="PF25137"/>
    </source>
</evidence>
<evidence type="ECO:0000313" key="4">
    <source>
        <dbReference type="EMBL" id="NIH55697.1"/>
    </source>
</evidence>